<sequence>MVNSPNTTDLTAAAPAERRARARSEGAARASGGVLGQTKINPFGDLHTVQHLSARFARQLRGLFEPLLRRELRVWAEPLAVQRFGDYRAERAEGLTAYLPLPMSTVEGAALCVLDGQFVFELLDLFFGGAGAVPAEMPAEFSPAAEAMVARLGGMVARPLSIAWEPLAPIGFSVGRVEANPALLGVPAEDALIVTRFGLAAGDGAPVYLDLLYPVDALKPHGPTLTGKVLDKAEPDPAWRNTLTRAAMDVTFPVRSVLAEPVVPLSMLMNLKPGDVIPISFGAEVPVMVGGDRFASGIVGQSNGQAAVRLTKLHHRQGTDE</sequence>
<dbReference type="InterPro" id="IPR028976">
    <property type="entry name" value="CheC-like_sf"/>
</dbReference>
<gene>
    <name evidence="12" type="ORF">CKY28_10030</name>
</gene>
<evidence type="ECO:0000256" key="4">
    <source>
        <dbReference type="ARBA" id="ARBA00021898"/>
    </source>
</evidence>
<evidence type="ECO:0000256" key="10">
    <source>
        <dbReference type="ARBA" id="ARBA00025044"/>
    </source>
</evidence>
<evidence type="ECO:0000259" key="11">
    <source>
        <dbReference type="Pfam" id="PF01052"/>
    </source>
</evidence>
<dbReference type="Gene3D" id="2.30.330.10">
    <property type="entry name" value="SpoA-like"/>
    <property type="match status" value="1"/>
</dbReference>
<dbReference type="RefSeq" id="WP_095998177.1">
    <property type="nucleotide sequence ID" value="NZ_NSLI01000003.1"/>
</dbReference>
<accession>A0A2A2SF55</accession>
<comment type="similarity">
    <text evidence="3">Belongs to the FliM family.</text>
</comment>
<dbReference type="GO" id="GO:0050918">
    <property type="term" value="P:positive chemotaxis"/>
    <property type="evidence" value="ECO:0007669"/>
    <property type="project" value="TreeGrafter"/>
</dbReference>
<keyword evidence="8" id="KW-0472">Membrane</keyword>
<name>A0A2A2SF55_9SPHN</name>
<dbReference type="GO" id="GO:0071978">
    <property type="term" value="P:bacterial-type flagellum-dependent swarming motility"/>
    <property type="evidence" value="ECO:0007669"/>
    <property type="project" value="TreeGrafter"/>
</dbReference>
<feature type="domain" description="Flagellar motor switch protein FliN-like C-terminal" evidence="11">
    <location>
        <begin position="248"/>
        <end position="313"/>
    </location>
</feature>
<dbReference type="GO" id="GO:0009425">
    <property type="term" value="C:bacterial-type flagellum basal body"/>
    <property type="evidence" value="ECO:0007669"/>
    <property type="project" value="UniProtKB-SubCell"/>
</dbReference>
<evidence type="ECO:0000256" key="5">
    <source>
        <dbReference type="ARBA" id="ARBA00022475"/>
    </source>
</evidence>
<dbReference type="SUPFAM" id="SSF101801">
    <property type="entry name" value="Surface presentation of antigens (SPOA)"/>
    <property type="match status" value="1"/>
</dbReference>
<dbReference type="InterPro" id="IPR001689">
    <property type="entry name" value="Flag_FliM"/>
</dbReference>
<evidence type="ECO:0000256" key="7">
    <source>
        <dbReference type="ARBA" id="ARBA00022779"/>
    </source>
</evidence>
<dbReference type="GO" id="GO:0003774">
    <property type="term" value="F:cytoskeletal motor activity"/>
    <property type="evidence" value="ECO:0007669"/>
    <property type="project" value="InterPro"/>
</dbReference>
<evidence type="ECO:0000313" key="12">
    <source>
        <dbReference type="EMBL" id="PAX07934.1"/>
    </source>
</evidence>
<dbReference type="PANTHER" id="PTHR30034:SF6">
    <property type="entry name" value="YOP PROTEINS TRANSLOCATION PROTEIN Q"/>
    <property type="match status" value="1"/>
</dbReference>
<comment type="caution">
    <text evidence="12">The sequence shown here is derived from an EMBL/GenBank/DDBJ whole genome shotgun (WGS) entry which is preliminary data.</text>
</comment>
<dbReference type="OrthoDB" id="7421075at2"/>
<protein>
    <recommendedName>
        <fullName evidence="4">Flagellar motor switch protein FliM</fullName>
    </recommendedName>
</protein>
<evidence type="ECO:0000256" key="8">
    <source>
        <dbReference type="ARBA" id="ARBA00023136"/>
    </source>
</evidence>
<evidence type="ECO:0000256" key="2">
    <source>
        <dbReference type="ARBA" id="ARBA00004202"/>
    </source>
</evidence>
<keyword evidence="13" id="KW-1185">Reference proteome</keyword>
<keyword evidence="12" id="KW-0966">Cell projection</keyword>
<dbReference type="EMBL" id="NSLI01000003">
    <property type="protein sequence ID" value="PAX07934.1"/>
    <property type="molecule type" value="Genomic_DNA"/>
</dbReference>
<dbReference type="Pfam" id="PF02154">
    <property type="entry name" value="FliM"/>
    <property type="match status" value="1"/>
</dbReference>
<keyword evidence="6" id="KW-0145">Chemotaxis</keyword>
<comment type="subcellular location">
    <subcellularLocation>
        <location evidence="1">Bacterial flagellum basal body</location>
    </subcellularLocation>
    <subcellularLocation>
        <location evidence="2">Cell membrane</location>
        <topology evidence="2">Peripheral membrane protein</topology>
    </subcellularLocation>
</comment>
<evidence type="ECO:0000313" key="13">
    <source>
        <dbReference type="Proteomes" id="UP000218151"/>
    </source>
</evidence>
<dbReference type="GO" id="GO:0005886">
    <property type="term" value="C:plasma membrane"/>
    <property type="evidence" value="ECO:0007669"/>
    <property type="project" value="UniProtKB-SubCell"/>
</dbReference>
<dbReference type="InterPro" id="IPR001543">
    <property type="entry name" value="FliN-like_C"/>
</dbReference>
<evidence type="ECO:0000256" key="6">
    <source>
        <dbReference type="ARBA" id="ARBA00022500"/>
    </source>
</evidence>
<dbReference type="Proteomes" id="UP000218151">
    <property type="component" value="Unassembled WGS sequence"/>
</dbReference>
<evidence type="ECO:0000256" key="3">
    <source>
        <dbReference type="ARBA" id="ARBA00011049"/>
    </source>
</evidence>
<proteinExistence type="inferred from homology"/>
<dbReference type="Gene3D" id="3.40.1550.10">
    <property type="entry name" value="CheC-like"/>
    <property type="match status" value="1"/>
</dbReference>
<keyword evidence="9" id="KW-0975">Bacterial flagellum</keyword>
<dbReference type="AlphaFoldDB" id="A0A2A2SF55"/>
<keyword evidence="12" id="KW-0969">Cilium</keyword>
<dbReference type="PANTHER" id="PTHR30034">
    <property type="entry name" value="FLAGELLAR MOTOR SWITCH PROTEIN FLIM"/>
    <property type="match status" value="1"/>
</dbReference>
<reference evidence="13" key="1">
    <citation type="submission" date="2017-09" db="EMBL/GenBank/DDBJ databases">
        <authorList>
            <person name="Feng G."/>
            <person name="Zhu H."/>
        </authorList>
    </citation>
    <scope>NUCLEOTIDE SEQUENCE [LARGE SCALE GENOMIC DNA]</scope>
    <source>
        <strain evidence="13">1PNM-20</strain>
    </source>
</reference>
<keyword evidence="5" id="KW-1003">Cell membrane</keyword>
<keyword evidence="7" id="KW-0283">Flagellar rotation</keyword>
<dbReference type="CDD" id="cd17908">
    <property type="entry name" value="FliM"/>
    <property type="match status" value="1"/>
</dbReference>
<dbReference type="Pfam" id="PF01052">
    <property type="entry name" value="FliMN_C"/>
    <property type="match status" value="1"/>
</dbReference>
<organism evidence="12 13">
    <name type="scientific">Sphingomonas lenta</name>
    <dbReference type="NCBI Taxonomy" id="1141887"/>
    <lineage>
        <taxon>Bacteria</taxon>
        <taxon>Pseudomonadati</taxon>
        <taxon>Pseudomonadota</taxon>
        <taxon>Alphaproteobacteria</taxon>
        <taxon>Sphingomonadales</taxon>
        <taxon>Sphingomonadaceae</taxon>
        <taxon>Sphingomonas</taxon>
    </lineage>
</organism>
<comment type="function">
    <text evidence="10">FliM is one of three proteins (FliG, FliN, FliM) that forms the rotor-mounted switch complex (C ring), located at the base of the basal body. This complex interacts with the CheY and CheZ chemotaxis proteins, in addition to contacting components of the motor that determine the direction of flagellar rotation.</text>
</comment>
<keyword evidence="12" id="KW-0282">Flagellum</keyword>
<dbReference type="InterPro" id="IPR036429">
    <property type="entry name" value="SpoA-like_sf"/>
</dbReference>
<evidence type="ECO:0000256" key="9">
    <source>
        <dbReference type="ARBA" id="ARBA00023143"/>
    </source>
</evidence>
<evidence type="ECO:0000256" key="1">
    <source>
        <dbReference type="ARBA" id="ARBA00004117"/>
    </source>
</evidence>